<evidence type="ECO:0000313" key="1">
    <source>
        <dbReference type="EMBL" id="KRN32296.1"/>
    </source>
</evidence>
<dbReference type="InParanoid" id="A0A0R2FVP1"/>
<accession>A0A0R2FVP1</accession>
<dbReference type="InterPro" id="IPR029063">
    <property type="entry name" value="SAM-dependent_MTases_sf"/>
</dbReference>
<evidence type="ECO:0008006" key="3">
    <source>
        <dbReference type="Google" id="ProtNLM"/>
    </source>
</evidence>
<sequence>MKETKLTFGQGRQLSTLLYYEQLVPFAQLYQAVKPLAEKIQLAMQVVQDLNQGYLPPALPTMAVTQADIDSLKATVLQRYPTDAVRGNHWWQSLIDSLPDLDQVLSNLRTYLIETFNMYGYVSQPLVEALGRLLNQQPVLEIMAGQGYLTAGLRALAPEQRILATDNQDWQDQPITAVKPVTSVEKLSALESLVRYSQEVTTILLSWAPDTSTADWDVLKWLRKHQWFEHGQLIVIGERQGATNSRKFWSQAHLTEVKTIQYPSFDIIDERLYFVH</sequence>
<organism evidence="1 2">
    <name type="scientific">Weissella halotolerans DSM 20190</name>
    <dbReference type="NCBI Taxonomy" id="1123500"/>
    <lineage>
        <taxon>Bacteria</taxon>
        <taxon>Bacillati</taxon>
        <taxon>Bacillota</taxon>
        <taxon>Bacilli</taxon>
        <taxon>Lactobacillales</taxon>
        <taxon>Lactobacillaceae</taxon>
        <taxon>Weissella</taxon>
    </lineage>
</organism>
<dbReference type="Proteomes" id="UP000051296">
    <property type="component" value="Unassembled WGS sequence"/>
</dbReference>
<reference evidence="1 2" key="1">
    <citation type="journal article" date="2015" name="Genome Announc.">
        <title>Expanding the biotechnology potential of lactobacilli through comparative genomics of 213 strains and associated genera.</title>
        <authorList>
            <person name="Sun Z."/>
            <person name="Harris H.M."/>
            <person name="McCann A."/>
            <person name="Guo C."/>
            <person name="Argimon S."/>
            <person name="Zhang W."/>
            <person name="Yang X."/>
            <person name="Jeffery I.B."/>
            <person name="Cooney J.C."/>
            <person name="Kagawa T.F."/>
            <person name="Liu W."/>
            <person name="Song Y."/>
            <person name="Salvetti E."/>
            <person name="Wrobel A."/>
            <person name="Rasinkangas P."/>
            <person name="Parkhill J."/>
            <person name="Rea M.C."/>
            <person name="O'Sullivan O."/>
            <person name="Ritari J."/>
            <person name="Douillard F.P."/>
            <person name="Paul Ross R."/>
            <person name="Yang R."/>
            <person name="Briner A.E."/>
            <person name="Felis G.E."/>
            <person name="de Vos W.M."/>
            <person name="Barrangou R."/>
            <person name="Klaenhammer T.R."/>
            <person name="Caufield P.W."/>
            <person name="Cui Y."/>
            <person name="Zhang H."/>
            <person name="O'Toole P.W."/>
        </authorList>
    </citation>
    <scope>NUCLEOTIDE SEQUENCE [LARGE SCALE GENOMIC DNA]</scope>
    <source>
        <strain evidence="1 2">DSM 20190</strain>
    </source>
</reference>
<dbReference type="RefSeq" id="WP_022791557.1">
    <property type="nucleotide sequence ID" value="NZ_ATUU01000002.1"/>
</dbReference>
<gene>
    <name evidence="1" type="ORF">IV68_GL000647</name>
</gene>
<dbReference type="STRING" id="1123500.GCA_000420365_00783"/>
<dbReference type="EMBL" id="JQAX01000002">
    <property type="protein sequence ID" value="KRN32296.1"/>
    <property type="molecule type" value="Genomic_DNA"/>
</dbReference>
<dbReference type="OrthoDB" id="2248737at2"/>
<dbReference type="PATRIC" id="fig|1123500.6.peg.650"/>
<comment type="caution">
    <text evidence="1">The sequence shown here is derived from an EMBL/GenBank/DDBJ whole genome shotgun (WGS) entry which is preliminary data.</text>
</comment>
<protein>
    <recommendedName>
        <fullName evidence="3">SAM-dependent methyltransferase</fullName>
    </recommendedName>
</protein>
<dbReference type="SUPFAM" id="SSF53335">
    <property type="entry name" value="S-adenosyl-L-methionine-dependent methyltransferases"/>
    <property type="match status" value="1"/>
</dbReference>
<name>A0A0R2FVP1_9LACO</name>
<proteinExistence type="predicted"/>
<dbReference type="AlphaFoldDB" id="A0A0R2FVP1"/>
<dbReference type="eggNOG" id="ENOG5032Y99">
    <property type="taxonomic scope" value="Bacteria"/>
</dbReference>
<evidence type="ECO:0000313" key="2">
    <source>
        <dbReference type="Proteomes" id="UP000051296"/>
    </source>
</evidence>
<keyword evidence="2" id="KW-1185">Reference proteome</keyword>